<dbReference type="InterPro" id="IPR023878">
    <property type="entry name" value="Pyrrolysyl-tRNA_ligase_N"/>
</dbReference>
<dbReference type="HOGENOM" id="CLU_2205826_0_0_9"/>
<dbReference type="OrthoDB" id="5419998at2"/>
<dbReference type="GO" id="GO:0004812">
    <property type="term" value="F:aminoacyl-tRNA ligase activity"/>
    <property type="evidence" value="ECO:0007669"/>
    <property type="project" value="UniProtKB-KW"/>
</dbReference>
<dbReference type="Proteomes" id="UP000006053">
    <property type="component" value="Chromosome"/>
</dbReference>
<dbReference type="eggNOG" id="ENOG5033WXX">
    <property type="taxonomic scope" value="Bacteria"/>
</dbReference>
<dbReference type="KEGG" id="ddh:Desde_0577"/>
<accession>I4A4Z6</accession>
<reference evidence="2" key="1">
    <citation type="submission" date="2012-06" db="EMBL/GenBank/DDBJ databases">
        <title>Complete sequence of Desulfitobacterium dehalogenans ATCC 51507.</title>
        <authorList>
            <person name="Lucas S."/>
            <person name="Han J."/>
            <person name="Lapidus A."/>
            <person name="Cheng J.-F."/>
            <person name="Goodwin L."/>
            <person name="Pitluck S."/>
            <person name="Peters L."/>
            <person name="Ovchinnikova G."/>
            <person name="Teshima H."/>
            <person name="Detter J.C."/>
            <person name="Han C."/>
            <person name="Tapia R."/>
            <person name="Land M."/>
            <person name="Hauser L."/>
            <person name="Kyrpides N."/>
            <person name="Ivanova N."/>
            <person name="Pagani I."/>
            <person name="Kruse T."/>
            <person name="de Vos W.M."/>
            <person name="Smidt H."/>
            <person name="Woyke T."/>
        </authorList>
    </citation>
    <scope>NUCLEOTIDE SEQUENCE [LARGE SCALE GENOMIC DNA]</scope>
    <source>
        <strain evidence="2">ATCC 51507 / DSM 9161 / JW/IU-DC1</strain>
    </source>
</reference>
<protein>
    <submittedName>
        <fullName evidence="1">Pyrrolysyl-tRNA synthetase, N-terminal region</fullName>
    </submittedName>
</protein>
<sequence>MNLLAKSNDKIRYYRKNNDFFNLLDKIKLWPSRKGTLHGIKSITRRGDFAEIITHCNCHYVISNSRHSRAARWIRNKWLFSLCPACKIPEWKIKKYSSTVMSQHYGARL</sequence>
<organism evidence="1 2">
    <name type="scientific">Desulfitobacterium dehalogenans (strain ATCC 51507 / DSM 9161 / JW/IU-DC1)</name>
    <dbReference type="NCBI Taxonomy" id="756499"/>
    <lineage>
        <taxon>Bacteria</taxon>
        <taxon>Bacillati</taxon>
        <taxon>Bacillota</taxon>
        <taxon>Clostridia</taxon>
        <taxon>Eubacteriales</taxon>
        <taxon>Desulfitobacteriaceae</taxon>
        <taxon>Desulfitobacterium</taxon>
    </lineage>
</organism>
<proteinExistence type="predicted"/>
<dbReference type="STRING" id="756499.Desde_0577"/>
<evidence type="ECO:0000313" key="2">
    <source>
        <dbReference type="Proteomes" id="UP000006053"/>
    </source>
</evidence>
<dbReference type="RefSeq" id="WP_014792524.1">
    <property type="nucleotide sequence ID" value="NC_018017.1"/>
</dbReference>
<keyword evidence="1" id="KW-0030">Aminoacyl-tRNA synthetase</keyword>
<keyword evidence="2" id="KW-1185">Reference proteome</keyword>
<keyword evidence="1" id="KW-0436">Ligase</keyword>
<dbReference type="AlphaFoldDB" id="I4A4Z6"/>
<gene>
    <name evidence="1" type="ordered locus">Desde_0577</name>
</gene>
<reference evidence="1 2" key="2">
    <citation type="journal article" date="2015" name="J. Bacteriol.">
        <title>Genomic, proteomic, and biochemical analysis of the organohalide respiratory pathway in Desulfitobacterium dehalogenans.</title>
        <authorList>
            <person name="Kruse T."/>
            <person name="van de Pas B.A."/>
            <person name="Atteia A."/>
            <person name="Krab K."/>
            <person name="Hagen W.R."/>
            <person name="Goodwin L."/>
            <person name="Chain P."/>
            <person name="Boeren S."/>
            <person name="Maphosa F."/>
            <person name="Schraa G."/>
            <person name="de Vos W.M."/>
            <person name="van der Oost J."/>
            <person name="Smidt H."/>
            <person name="Stams A.J."/>
        </authorList>
    </citation>
    <scope>NUCLEOTIDE SEQUENCE [LARGE SCALE GENOMIC DNA]</scope>
    <source>
        <strain evidence="2">ATCC 51507 / DSM 9161 / JW/IU-DC1</strain>
    </source>
</reference>
<evidence type="ECO:0000313" key="1">
    <source>
        <dbReference type="EMBL" id="AFL99030.1"/>
    </source>
</evidence>
<dbReference type="NCBIfam" id="TIGR03912">
    <property type="entry name" value="PylS_Nterm"/>
    <property type="match status" value="1"/>
</dbReference>
<name>I4A4Z6_DESDJ</name>
<dbReference type="EMBL" id="CP003348">
    <property type="protein sequence ID" value="AFL99030.1"/>
    <property type="molecule type" value="Genomic_DNA"/>
</dbReference>